<evidence type="ECO:0000313" key="2">
    <source>
        <dbReference type="Proteomes" id="UP000190675"/>
    </source>
</evidence>
<sequence length="188" mass="21645">MGYAECMDEIKSRVSTIDFLLGVPIDLTDKTNLESLALNFRKVFELIVMACQAAHTHLIGKKVKEWRIRNLEQIISKYNPDFYMTPVHATQTNIEDRRDVDVLTLDELKAAYSRCGDWLHAKGPYREKSNPREDLGAFRLWRGKIVRLLDGHRVRIDDRTFLYCSMNAAGTGKTHVSVFVRTDTIPTK</sequence>
<dbReference type="AlphaFoldDB" id="A0A1M5IY45"/>
<evidence type="ECO:0000313" key="1">
    <source>
        <dbReference type="EMBL" id="SHG32969.1"/>
    </source>
</evidence>
<accession>A0A1M5IY45</accession>
<reference evidence="1 2" key="1">
    <citation type="submission" date="2016-11" db="EMBL/GenBank/DDBJ databases">
        <authorList>
            <person name="Jaros S."/>
            <person name="Januszkiewicz K."/>
            <person name="Wedrychowicz H."/>
        </authorList>
    </citation>
    <scope>NUCLEOTIDE SEQUENCE [LARGE SCALE GENOMIC DNA]</scope>
    <source>
        <strain evidence="1 2">GAS242</strain>
    </source>
</reference>
<dbReference type="EMBL" id="LT670818">
    <property type="protein sequence ID" value="SHG32969.1"/>
    <property type="molecule type" value="Genomic_DNA"/>
</dbReference>
<protein>
    <submittedName>
        <fullName evidence="1">Uncharacterized protein</fullName>
    </submittedName>
</protein>
<name>A0A1M5IY45_9BRAD</name>
<organism evidence="1 2">
    <name type="scientific">Bradyrhizobium erythrophlei</name>
    <dbReference type="NCBI Taxonomy" id="1437360"/>
    <lineage>
        <taxon>Bacteria</taxon>
        <taxon>Pseudomonadati</taxon>
        <taxon>Pseudomonadota</taxon>
        <taxon>Alphaproteobacteria</taxon>
        <taxon>Hyphomicrobiales</taxon>
        <taxon>Nitrobacteraceae</taxon>
        <taxon>Bradyrhizobium</taxon>
    </lineage>
</organism>
<proteinExistence type="predicted"/>
<gene>
    <name evidence="1" type="ORF">SAMN05444169_1860</name>
</gene>
<dbReference type="Proteomes" id="UP000190675">
    <property type="component" value="Chromosome I"/>
</dbReference>